<dbReference type="Proteomes" id="UP000663852">
    <property type="component" value="Unassembled WGS sequence"/>
</dbReference>
<dbReference type="SUPFAM" id="SSF81383">
    <property type="entry name" value="F-box domain"/>
    <property type="match status" value="1"/>
</dbReference>
<name>A0A815BJL5_ADIRI</name>
<reference evidence="3" key="1">
    <citation type="submission" date="2021-02" db="EMBL/GenBank/DDBJ databases">
        <authorList>
            <person name="Nowell W R."/>
        </authorList>
    </citation>
    <scope>NUCLEOTIDE SEQUENCE</scope>
</reference>
<dbReference type="Gene3D" id="2.60.120.200">
    <property type="match status" value="1"/>
</dbReference>
<dbReference type="InterPro" id="IPR036047">
    <property type="entry name" value="F-box-like_dom_sf"/>
</dbReference>
<dbReference type="EMBL" id="CAJNOR010001845">
    <property type="protein sequence ID" value="CAF1208749.1"/>
    <property type="molecule type" value="Genomic_DNA"/>
</dbReference>
<dbReference type="OrthoDB" id="9970834at2759"/>
<evidence type="ECO:0000313" key="5">
    <source>
        <dbReference type="Proteomes" id="UP000663852"/>
    </source>
</evidence>
<gene>
    <name evidence="3" type="ORF">EDS130_LOCUS29009</name>
    <name evidence="2" type="ORF">XAT740_LOCUS24074</name>
</gene>
<keyword evidence="4" id="KW-1185">Reference proteome</keyword>
<evidence type="ECO:0000313" key="2">
    <source>
        <dbReference type="EMBL" id="CAF1208749.1"/>
    </source>
</evidence>
<dbReference type="PROSITE" id="PS50181">
    <property type="entry name" value="FBOX"/>
    <property type="match status" value="1"/>
</dbReference>
<dbReference type="Pfam" id="PF12937">
    <property type="entry name" value="F-box-like"/>
    <property type="match status" value="1"/>
</dbReference>
<accession>A0A815BJL5</accession>
<feature type="domain" description="F-box" evidence="1">
    <location>
        <begin position="12"/>
        <end position="61"/>
    </location>
</feature>
<protein>
    <recommendedName>
        <fullName evidence="1">F-box domain-containing protein</fullName>
    </recommendedName>
</protein>
<dbReference type="Proteomes" id="UP000663828">
    <property type="component" value="Unassembled WGS sequence"/>
</dbReference>
<comment type="caution">
    <text evidence="3">The sequence shown here is derived from an EMBL/GenBank/DDBJ whole genome shotgun (WGS) entry which is preliminary data.</text>
</comment>
<organism evidence="3 5">
    <name type="scientific">Adineta ricciae</name>
    <name type="common">Rotifer</name>
    <dbReference type="NCBI Taxonomy" id="249248"/>
    <lineage>
        <taxon>Eukaryota</taxon>
        <taxon>Metazoa</taxon>
        <taxon>Spiralia</taxon>
        <taxon>Gnathifera</taxon>
        <taxon>Rotifera</taxon>
        <taxon>Eurotatoria</taxon>
        <taxon>Bdelloidea</taxon>
        <taxon>Adinetida</taxon>
        <taxon>Adinetidae</taxon>
        <taxon>Adineta</taxon>
    </lineage>
</organism>
<dbReference type="InterPro" id="IPR001810">
    <property type="entry name" value="F-box_dom"/>
</dbReference>
<dbReference type="EMBL" id="CAJNOJ010000192">
    <property type="protein sequence ID" value="CAF1270551.1"/>
    <property type="molecule type" value="Genomic_DNA"/>
</dbReference>
<evidence type="ECO:0000313" key="4">
    <source>
        <dbReference type="Proteomes" id="UP000663828"/>
    </source>
</evidence>
<evidence type="ECO:0000313" key="3">
    <source>
        <dbReference type="EMBL" id="CAF1270551.1"/>
    </source>
</evidence>
<proteinExistence type="predicted"/>
<evidence type="ECO:0000259" key="1">
    <source>
        <dbReference type="PROSITE" id="PS50181"/>
    </source>
</evidence>
<dbReference type="InterPro" id="IPR013320">
    <property type="entry name" value="ConA-like_dom_sf"/>
</dbReference>
<dbReference type="Pfam" id="PF13385">
    <property type="entry name" value="Laminin_G_3"/>
    <property type="match status" value="1"/>
</dbReference>
<sequence>MISAMNSSISTTYCIGDIPVEILTTILFQLADENLHDLLVISRTCRLWRSIIVNNLFLNKRFNIFKKKYLLGHWTFEDTDKLGHDSCDYTKDQFSLIGNPIQSHCFLGSCLHLDGNSVITVPVNEFSRYQTDCFAVSCWFLVTGWSPLHNTMPFQTVIGAWEHPDQHWLHLGFSETTRFIQNQVMISAEHIQFDCNSTTPIELNTWYHVVTQVSRKKQEIYVNGHLQKTVLMTSKASATEIWTSGRTYPNAPWSKQEMQRPETLCIGAKCLRPFPHNFWLGELADLCIWTRWLEPIEIMAIYESKAKLDNINIGQLIVDKMAKLR</sequence>
<dbReference type="SUPFAM" id="SSF49899">
    <property type="entry name" value="Concanavalin A-like lectins/glucanases"/>
    <property type="match status" value="1"/>
</dbReference>
<dbReference type="AlphaFoldDB" id="A0A815BJL5"/>